<protein>
    <submittedName>
        <fullName evidence="1">Uncharacterized protein</fullName>
    </submittedName>
</protein>
<sequence length="94" mass="10866">MKTDGLRIYSSLHNDIAKINQKYGLERGDRISETGARHRSTEEYYAELREKLMSENEPSIAMVGRICLPKSHPNIKKARKTLLFSFFNSIFEST</sequence>
<dbReference type="EMBL" id="QSAG01000056">
    <property type="protein sequence ID" value="RGW39416.1"/>
    <property type="molecule type" value="Genomic_DNA"/>
</dbReference>
<comment type="caution">
    <text evidence="1">The sequence shown here is derived from an EMBL/GenBank/DDBJ whole genome shotgun (WGS) entry which is preliminary data.</text>
</comment>
<accession>A0AA92W4X0</accession>
<reference evidence="1 2" key="1">
    <citation type="submission" date="2018-08" db="EMBL/GenBank/DDBJ databases">
        <title>A genome reference for cultivated species of the human gut microbiota.</title>
        <authorList>
            <person name="Zou Y."/>
            <person name="Xue W."/>
            <person name="Luo G."/>
        </authorList>
    </citation>
    <scope>NUCLEOTIDE SEQUENCE [LARGE SCALE GENOMIC DNA]</scope>
    <source>
        <strain evidence="1 2">AF12-50</strain>
    </source>
</reference>
<dbReference type="AlphaFoldDB" id="A0AA92W4X0"/>
<organism evidence="1 2">
    <name type="scientific">Segatella copri</name>
    <dbReference type="NCBI Taxonomy" id="165179"/>
    <lineage>
        <taxon>Bacteria</taxon>
        <taxon>Pseudomonadati</taxon>
        <taxon>Bacteroidota</taxon>
        <taxon>Bacteroidia</taxon>
        <taxon>Bacteroidales</taxon>
        <taxon>Prevotellaceae</taxon>
        <taxon>Segatella</taxon>
    </lineage>
</organism>
<evidence type="ECO:0000313" key="2">
    <source>
        <dbReference type="Proteomes" id="UP000283785"/>
    </source>
</evidence>
<dbReference type="Proteomes" id="UP000283785">
    <property type="component" value="Unassembled WGS sequence"/>
</dbReference>
<proteinExistence type="predicted"/>
<gene>
    <name evidence="1" type="ORF">DWV76_15665</name>
</gene>
<name>A0AA92W4X0_9BACT</name>
<evidence type="ECO:0000313" key="1">
    <source>
        <dbReference type="EMBL" id="RGW39416.1"/>
    </source>
</evidence>